<evidence type="ECO:0000256" key="1">
    <source>
        <dbReference type="SAM" id="MobiDB-lite"/>
    </source>
</evidence>
<dbReference type="EMBL" id="JBBPEH010000008">
    <property type="protein sequence ID" value="KAK7534942.1"/>
    <property type="molecule type" value="Genomic_DNA"/>
</dbReference>
<dbReference type="CDD" id="cd09917">
    <property type="entry name" value="F-box_SF"/>
    <property type="match status" value="1"/>
</dbReference>
<feature type="compositionally biased region" description="Polar residues" evidence="1">
    <location>
        <begin position="66"/>
        <end position="83"/>
    </location>
</feature>
<protein>
    <recommendedName>
        <fullName evidence="4">F-box domain-containing protein</fullName>
    </recommendedName>
</protein>
<evidence type="ECO:0000313" key="3">
    <source>
        <dbReference type="Proteomes" id="UP001360953"/>
    </source>
</evidence>
<dbReference type="GeneID" id="92030159"/>
<sequence>MPRGSDVWPDLNKAFLRPLRYSACPLLLLDQPFPCPHHHPRSPPCIEAAGVAGTCASTQDDRMDSAPSSSTHNPTWPINNSSENPNLPQEVYQLICSHLSIGDVKALRLTCKEVNFFLAPILFEAVEVPYHLGIFEHAYPSLATVSRKGKEKKVNTNIFGSFGNSIKNFGLRFELPEAILAAPPAKHLLEPRESYWGHYDWPAPYYLRFDHLQALEGDTDEGFGVCAAFSELRQVEELAISVDNGLGWLAGPDKSIRDQVLNEREPIVKNRFKVPSRESTAKQNLWELIKARYHRSEDKVDLWCSSLHLVESDYGICYADSSPEMPYLSRQLLWEAIGTGMPANKVPEHNSGFLVVSQDTGKQDQIRSHPIRPSRLSSRQIELLLENWWAQQAFLSSYIISVIDFLPPSAQVHTLNIARLPADFLQLVCRSDFWASLPNLRTLKLFVAGQFREVHVNEFGGATSSYVRPSRAVPVFNHLLKKFISPLTNVTHLSFGWASGGEHEKGLYGRNMHLLPAPLMSKKPSLQRWHTTFSFDSVVAFPHVEDLHIKNCWATAGAITDLARLNGKHRLRKLTLESVSL</sequence>
<feature type="region of interest" description="Disordered" evidence="1">
    <location>
        <begin position="57"/>
        <end position="83"/>
    </location>
</feature>
<evidence type="ECO:0008006" key="4">
    <source>
        <dbReference type="Google" id="ProtNLM"/>
    </source>
</evidence>
<dbReference type="RefSeq" id="XP_066653667.1">
    <property type="nucleotide sequence ID" value="XM_066797253.1"/>
</dbReference>
<accession>A0ABR1LI96</accession>
<evidence type="ECO:0000313" key="2">
    <source>
        <dbReference type="EMBL" id="KAK7534942.1"/>
    </source>
</evidence>
<proteinExistence type="predicted"/>
<name>A0ABR1LI96_9PEZI</name>
<keyword evidence="3" id="KW-1185">Reference proteome</keyword>
<comment type="caution">
    <text evidence="2">The sequence shown here is derived from an EMBL/GenBank/DDBJ whole genome shotgun (WGS) entry which is preliminary data.</text>
</comment>
<gene>
    <name evidence="2" type="ORF">J3D65DRAFT_556055</name>
</gene>
<reference evidence="2 3" key="1">
    <citation type="submission" date="2024-04" db="EMBL/GenBank/DDBJ databases">
        <title>Phyllosticta paracitricarpa is synonymous to the EU quarantine fungus P. citricarpa based on phylogenomic analyses.</title>
        <authorList>
            <consortium name="Lawrence Berkeley National Laboratory"/>
            <person name="Van ingen-buijs V.A."/>
            <person name="Van westerhoven A.C."/>
            <person name="Haridas S."/>
            <person name="Skiadas P."/>
            <person name="Martin F."/>
            <person name="Groenewald J.Z."/>
            <person name="Crous P.W."/>
            <person name="Seidl M.F."/>
        </authorList>
    </citation>
    <scope>NUCLEOTIDE SEQUENCE [LARGE SCALE GENOMIC DNA]</scope>
    <source>
        <strain evidence="2 3">CPC 17464</strain>
    </source>
</reference>
<dbReference type="Proteomes" id="UP001360953">
    <property type="component" value="Unassembled WGS sequence"/>
</dbReference>
<organism evidence="2 3">
    <name type="scientific">Phyllosticta citribraziliensis</name>
    <dbReference type="NCBI Taxonomy" id="989973"/>
    <lineage>
        <taxon>Eukaryota</taxon>
        <taxon>Fungi</taxon>
        <taxon>Dikarya</taxon>
        <taxon>Ascomycota</taxon>
        <taxon>Pezizomycotina</taxon>
        <taxon>Dothideomycetes</taxon>
        <taxon>Dothideomycetes incertae sedis</taxon>
        <taxon>Botryosphaeriales</taxon>
        <taxon>Phyllostictaceae</taxon>
        <taxon>Phyllosticta</taxon>
    </lineage>
</organism>
<feature type="non-terminal residue" evidence="2">
    <location>
        <position position="581"/>
    </location>
</feature>